<proteinExistence type="predicted"/>
<dbReference type="Proteomes" id="UP001475781">
    <property type="component" value="Chromosome"/>
</dbReference>
<reference evidence="2 3" key="1">
    <citation type="submission" date="2022-07" db="EMBL/GenBank/DDBJ databases">
        <title>A copper resistant bacterium isolated from sediment samples of deep sea hydrothermal areas.</title>
        <authorList>
            <person name="Zeng X."/>
        </authorList>
    </citation>
    <scope>NUCLEOTIDE SEQUENCE [LARGE SCALE GENOMIC DNA]</scope>
    <source>
        <strain evidence="3">CuT 6</strain>
    </source>
</reference>
<name>A0ABZ2W2Y6_9GAMM</name>
<sequence>MDAINPTPEQLQKVLADTPKDQPVVMLNLLRFRERASYKEEAPERSGREAYKLYMEEAAACVESVGAEVIWSGRSLGPLIAPPDESWDQILLVRYPSIDAFMAMIESAEYKGVVRHRTAALKDSRLVASVEDGILRSKCHARRQAAEQ</sequence>
<dbReference type="SUPFAM" id="SSF54909">
    <property type="entry name" value="Dimeric alpha+beta barrel"/>
    <property type="match status" value="1"/>
</dbReference>
<accession>A0ABZ2W2Y6</accession>
<dbReference type="EMBL" id="CP101118">
    <property type="protein sequence ID" value="WZF88957.1"/>
    <property type="molecule type" value="Genomic_DNA"/>
</dbReference>
<dbReference type="Gene3D" id="3.30.70.100">
    <property type="match status" value="1"/>
</dbReference>
<dbReference type="InterPro" id="IPR011008">
    <property type="entry name" value="Dimeric_a/b-barrel"/>
</dbReference>
<evidence type="ECO:0000313" key="3">
    <source>
        <dbReference type="Proteomes" id="UP001475781"/>
    </source>
</evidence>
<dbReference type="InterPro" id="IPR010753">
    <property type="entry name" value="DUF1330"/>
</dbReference>
<keyword evidence="3" id="KW-1185">Reference proteome</keyword>
<dbReference type="PANTHER" id="PTHR40257">
    <property type="match status" value="1"/>
</dbReference>
<organism evidence="2 3">
    <name type="scientific">Marinobacter metalliresistant</name>
    <dbReference type="NCBI Taxonomy" id="2961995"/>
    <lineage>
        <taxon>Bacteria</taxon>
        <taxon>Pseudomonadati</taxon>
        <taxon>Pseudomonadota</taxon>
        <taxon>Gammaproteobacteria</taxon>
        <taxon>Pseudomonadales</taxon>
        <taxon>Marinobacteraceae</taxon>
        <taxon>Marinobacter</taxon>
    </lineage>
</organism>
<dbReference type="PANTHER" id="PTHR40257:SF1">
    <property type="entry name" value="DUF1330 DOMAIN-CONTAINING PROTEIN"/>
    <property type="match status" value="1"/>
</dbReference>
<feature type="domain" description="DUF1330" evidence="1">
    <location>
        <begin position="48"/>
        <end position="123"/>
    </location>
</feature>
<evidence type="ECO:0000313" key="2">
    <source>
        <dbReference type="EMBL" id="WZF88957.1"/>
    </source>
</evidence>
<protein>
    <submittedName>
        <fullName evidence="2">DUF1330 domain-containing protein</fullName>
    </submittedName>
</protein>
<dbReference type="RefSeq" id="WP_117616987.1">
    <property type="nucleotide sequence ID" value="NZ_CP101118.1"/>
</dbReference>
<evidence type="ECO:0000259" key="1">
    <source>
        <dbReference type="Pfam" id="PF07045"/>
    </source>
</evidence>
<gene>
    <name evidence="2" type="ORF">NLK58_01715</name>
</gene>
<dbReference type="Pfam" id="PF07045">
    <property type="entry name" value="DUF1330"/>
    <property type="match status" value="1"/>
</dbReference>